<feature type="region of interest" description="Disordered" evidence="6">
    <location>
        <begin position="101"/>
        <end position="154"/>
    </location>
</feature>
<organism evidence="8 9">
    <name type="scientific">Anaeromyces robustus</name>
    <dbReference type="NCBI Taxonomy" id="1754192"/>
    <lineage>
        <taxon>Eukaryota</taxon>
        <taxon>Fungi</taxon>
        <taxon>Fungi incertae sedis</taxon>
        <taxon>Chytridiomycota</taxon>
        <taxon>Chytridiomycota incertae sedis</taxon>
        <taxon>Neocallimastigomycetes</taxon>
        <taxon>Neocallimastigales</taxon>
        <taxon>Neocallimastigaceae</taxon>
        <taxon>Anaeromyces</taxon>
    </lineage>
</organism>
<dbReference type="OrthoDB" id="2152119at2759"/>
<reference evidence="8 9" key="2">
    <citation type="submission" date="2016-08" db="EMBL/GenBank/DDBJ databases">
        <title>Pervasive Adenine N6-methylation of Active Genes in Fungi.</title>
        <authorList>
            <consortium name="DOE Joint Genome Institute"/>
            <person name="Mondo S.J."/>
            <person name="Dannebaum R.O."/>
            <person name="Kuo R.C."/>
            <person name="Labutti K."/>
            <person name="Haridas S."/>
            <person name="Kuo A."/>
            <person name="Salamov A."/>
            <person name="Ahrendt S.R."/>
            <person name="Lipzen A."/>
            <person name="Sullivan W."/>
            <person name="Andreopoulos W.B."/>
            <person name="Clum A."/>
            <person name="Lindquist E."/>
            <person name="Daum C."/>
            <person name="Ramamoorthy G.K."/>
            <person name="Gryganskyi A."/>
            <person name="Culley D."/>
            <person name="Magnuson J.K."/>
            <person name="James T.Y."/>
            <person name="O'Malley M.A."/>
            <person name="Stajich J.E."/>
            <person name="Spatafora J.W."/>
            <person name="Visel A."/>
            <person name="Grigoriev I.V."/>
        </authorList>
    </citation>
    <scope>NUCLEOTIDE SEQUENCE [LARGE SCALE GENOMIC DNA]</scope>
    <source>
        <strain evidence="8 9">S4</strain>
    </source>
</reference>
<evidence type="ECO:0000256" key="5">
    <source>
        <dbReference type="ARBA" id="ARBA00023136"/>
    </source>
</evidence>
<comment type="subcellular location">
    <subcellularLocation>
        <location evidence="1">Membrane</location>
    </subcellularLocation>
</comment>
<evidence type="ECO:0000256" key="1">
    <source>
        <dbReference type="ARBA" id="ARBA00004370"/>
    </source>
</evidence>
<accession>A0A1Y1X0I6</accession>
<keyword evidence="4 7" id="KW-1133">Transmembrane helix</keyword>
<dbReference type="GO" id="GO:0016020">
    <property type="term" value="C:membrane"/>
    <property type="evidence" value="ECO:0007669"/>
    <property type="project" value="UniProtKB-SubCell"/>
</dbReference>
<proteinExistence type="inferred from homology"/>
<dbReference type="EMBL" id="MCFG01000193">
    <property type="protein sequence ID" value="ORX78936.1"/>
    <property type="molecule type" value="Genomic_DNA"/>
</dbReference>
<feature type="transmembrane region" description="Helical" evidence="7">
    <location>
        <begin position="35"/>
        <end position="58"/>
    </location>
</feature>
<evidence type="ECO:0000256" key="6">
    <source>
        <dbReference type="SAM" id="MobiDB-lite"/>
    </source>
</evidence>
<feature type="compositionally biased region" description="Basic and acidic residues" evidence="6">
    <location>
        <begin position="115"/>
        <end position="125"/>
    </location>
</feature>
<evidence type="ECO:0000313" key="8">
    <source>
        <dbReference type="EMBL" id="ORX78936.1"/>
    </source>
</evidence>
<dbReference type="STRING" id="1754192.A0A1Y1X0I6"/>
<name>A0A1Y1X0I6_9FUNG</name>
<keyword evidence="3 7" id="KW-0812">Transmembrane</keyword>
<evidence type="ECO:0000256" key="2">
    <source>
        <dbReference type="ARBA" id="ARBA00009530"/>
    </source>
</evidence>
<gene>
    <name evidence="8" type="ORF">BCR32DRAFT_269797</name>
</gene>
<comment type="caution">
    <text evidence="8">The sequence shown here is derived from an EMBL/GenBank/DDBJ whole genome shotgun (WGS) entry which is preliminary data.</text>
</comment>
<dbReference type="PANTHER" id="PTHR21659:SF42">
    <property type="entry name" value="UPF0057 MEMBRANE PROTEIN ZK632.10-RELATED"/>
    <property type="match status" value="1"/>
</dbReference>
<evidence type="ECO:0000313" key="9">
    <source>
        <dbReference type="Proteomes" id="UP000193944"/>
    </source>
</evidence>
<protein>
    <submittedName>
        <fullName evidence="8">UPF0057-domain-containing protein</fullName>
    </submittedName>
</protein>
<feature type="compositionally biased region" description="Polar residues" evidence="6">
    <location>
        <begin position="139"/>
        <end position="154"/>
    </location>
</feature>
<evidence type="ECO:0000256" key="3">
    <source>
        <dbReference type="ARBA" id="ARBA00022692"/>
    </source>
</evidence>
<keyword evidence="9" id="KW-1185">Reference proteome</keyword>
<sequence>MSKIYLSVSDIISIIFSFIFPPISVLLLKGCGKDFCISMMLTIFFFFGGTIHALYLIFTNQEEYTRLDEEGNPTEDNGNRNVINGIPENAIVVILPGATVNTNVPNNLPPPSYAESEKIEKEQKELLYPNLPTYDEASSHNQVNPQEPSGSEKQ</sequence>
<evidence type="ECO:0000256" key="4">
    <source>
        <dbReference type="ARBA" id="ARBA00022989"/>
    </source>
</evidence>
<reference evidence="8 9" key="1">
    <citation type="submission" date="2016-08" db="EMBL/GenBank/DDBJ databases">
        <title>A Parts List for Fungal Cellulosomes Revealed by Comparative Genomics.</title>
        <authorList>
            <consortium name="DOE Joint Genome Institute"/>
            <person name="Haitjema C.H."/>
            <person name="Gilmore S.P."/>
            <person name="Henske J.K."/>
            <person name="Solomon K.V."/>
            <person name="De Groot R."/>
            <person name="Kuo A."/>
            <person name="Mondo S.J."/>
            <person name="Salamov A.A."/>
            <person name="Labutti K."/>
            <person name="Zhao Z."/>
            <person name="Chiniquy J."/>
            <person name="Barry K."/>
            <person name="Brewer H.M."/>
            <person name="Purvine S.O."/>
            <person name="Wright A.T."/>
            <person name="Boxma B."/>
            <person name="Van Alen T."/>
            <person name="Hackstein J.H."/>
            <person name="Baker S.E."/>
            <person name="Grigoriev I.V."/>
            <person name="O'Malley M.A."/>
        </authorList>
    </citation>
    <scope>NUCLEOTIDE SEQUENCE [LARGE SCALE GENOMIC DNA]</scope>
    <source>
        <strain evidence="8 9">S4</strain>
    </source>
</reference>
<feature type="transmembrane region" description="Helical" evidence="7">
    <location>
        <begin position="6"/>
        <end position="28"/>
    </location>
</feature>
<evidence type="ECO:0000256" key="7">
    <source>
        <dbReference type="SAM" id="Phobius"/>
    </source>
</evidence>
<dbReference type="InterPro" id="IPR000612">
    <property type="entry name" value="PMP3"/>
</dbReference>
<comment type="similarity">
    <text evidence="2">Belongs to the UPF0057 (PMP3) family.</text>
</comment>
<keyword evidence="5 7" id="KW-0472">Membrane</keyword>
<dbReference type="Pfam" id="PF01679">
    <property type="entry name" value="Pmp3"/>
    <property type="match status" value="1"/>
</dbReference>
<dbReference type="AlphaFoldDB" id="A0A1Y1X0I6"/>
<dbReference type="Proteomes" id="UP000193944">
    <property type="component" value="Unassembled WGS sequence"/>
</dbReference>
<dbReference type="PANTHER" id="PTHR21659">
    <property type="entry name" value="HYDROPHOBIC PROTEIN RCI2 LOW TEMPERATURE AND SALT RESPONSIVE PROTEIN LTI6 -RELATED"/>
    <property type="match status" value="1"/>
</dbReference>